<evidence type="ECO:0000313" key="3">
    <source>
        <dbReference type="EMBL" id="MCR2804685.1"/>
    </source>
</evidence>
<dbReference type="PROSITE" id="PS51257">
    <property type="entry name" value="PROKAR_LIPOPROTEIN"/>
    <property type="match status" value="1"/>
</dbReference>
<dbReference type="PANTHER" id="PTHR43649">
    <property type="entry name" value="ARABINOSE-BINDING PROTEIN-RELATED"/>
    <property type="match status" value="1"/>
</dbReference>
<protein>
    <submittedName>
        <fullName evidence="3">Extracellular solute-binding protein</fullName>
    </submittedName>
</protein>
<evidence type="ECO:0000313" key="4">
    <source>
        <dbReference type="Proteomes" id="UP001141950"/>
    </source>
</evidence>
<dbReference type="EMBL" id="JANIPJ010000007">
    <property type="protein sequence ID" value="MCR2804685.1"/>
    <property type="molecule type" value="Genomic_DNA"/>
</dbReference>
<evidence type="ECO:0000256" key="1">
    <source>
        <dbReference type="SAM" id="MobiDB-lite"/>
    </source>
</evidence>
<feature type="signal peptide" evidence="2">
    <location>
        <begin position="1"/>
        <end position="23"/>
    </location>
</feature>
<dbReference type="PANTHER" id="PTHR43649:SF12">
    <property type="entry name" value="DIACETYLCHITOBIOSE BINDING PROTEIN DASA"/>
    <property type="match status" value="1"/>
</dbReference>
<sequence>MKSLLIKNMLLLLVLAWIIAGCAGSGGDSSSGGDASAEPGETGAADQPEPLTLTFFVNGINLSDTEFRLMVEEPTKKKFPHITLERIVPPDGTGLPELIVAGQVPDIIYASVNTYYVLEDLDILYPLDELIDKYDFDVSRIKPHILKSITDFSDSGDSLHALPFNDNDTILYYNKDIFDKFGVPYPPDEQMTWDEALELGRQLTRNDNGTQYIGLEVASGPSHLQSSLALGTLDPETGEAIVNTPEWARVLEFQKKVFEVPGTVQGDTYLYNKDSFIKDRVLAMRPSYIANMVGTLEELRQAGDPINWDIAPVPNFPDALGISKEVNIHSLYISAQSKHKDEAFQVLANILSDEVQTILSRNGRLPSIANEEIEKQFGADVPDLQGKKIENVFKARGVQLHSPHEYEPQVAKYVTEAYKSLALDGVDVNTALRSLEENINAEVARLKAADNK</sequence>
<comment type="caution">
    <text evidence="3">The sequence shown here is derived from an EMBL/GenBank/DDBJ whole genome shotgun (WGS) entry which is preliminary data.</text>
</comment>
<name>A0A9X2MQS7_9BACL</name>
<keyword evidence="2" id="KW-0732">Signal</keyword>
<dbReference type="Gene3D" id="3.40.190.10">
    <property type="entry name" value="Periplasmic binding protein-like II"/>
    <property type="match status" value="1"/>
</dbReference>
<feature type="chain" id="PRO_5040831799" evidence="2">
    <location>
        <begin position="24"/>
        <end position="452"/>
    </location>
</feature>
<evidence type="ECO:0000256" key="2">
    <source>
        <dbReference type="SAM" id="SignalP"/>
    </source>
</evidence>
<dbReference type="InterPro" id="IPR006059">
    <property type="entry name" value="SBP"/>
</dbReference>
<proteinExistence type="predicted"/>
<keyword evidence="4" id="KW-1185">Reference proteome</keyword>
<dbReference type="AlphaFoldDB" id="A0A9X2MQS7"/>
<dbReference type="InterPro" id="IPR050490">
    <property type="entry name" value="Bact_solute-bd_prot1"/>
</dbReference>
<feature type="region of interest" description="Disordered" evidence="1">
    <location>
        <begin position="29"/>
        <end position="48"/>
    </location>
</feature>
<organism evidence="3 4">
    <name type="scientific">Paenibacillus soyae</name>
    <dbReference type="NCBI Taxonomy" id="2969249"/>
    <lineage>
        <taxon>Bacteria</taxon>
        <taxon>Bacillati</taxon>
        <taxon>Bacillota</taxon>
        <taxon>Bacilli</taxon>
        <taxon>Bacillales</taxon>
        <taxon>Paenibacillaceae</taxon>
        <taxon>Paenibacillus</taxon>
    </lineage>
</organism>
<dbReference type="RefSeq" id="WP_257445880.1">
    <property type="nucleotide sequence ID" value="NZ_JANIPJ010000007.1"/>
</dbReference>
<accession>A0A9X2MQS7</accession>
<dbReference type="Pfam" id="PF01547">
    <property type="entry name" value="SBP_bac_1"/>
    <property type="match status" value="1"/>
</dbReference>
<reference evidence="3" key="1">
    <citation type="submission" date="2022-08" db="EMBL/GenBank/DDBJ databases">
        <title>The genomic sequence of strain Paenibacillus sp. SCIV0701.</title>
        <authorList>
            <person name="Zhao H."/>
        </authorList>
    </citation>
    <scope>NUCLEOTIDE SEQUENCE</scope>
    <source>
        <strain evidence="3">SCIV0701</strain>
    </source>
</reference>
<gene>
    <name evidence="3" type="ORF">NQZ67_12430</name>
</gene>
<dbReference type="Proteomes" id="UP001141950">
    <property type="component" value="Unassembled WGS sequence"/>
</dbReference>
<dbReference type="SUPFAM" id="SSF53850">
    <property type="entry name" value="Periplasmic binding protein-like II"/>
    <property type="match status" value="1"/>
</dbReference>